<dbReference type="InterPro" id="IPR007074">
    <property type="entry name" value="LicD/FKTN/FKRP_NTP_transf"/>
</dbReference>
<keyword evidence="1" id="KW-1133">Transmembrane helix</keyword>
<evidence type="ECO:0000259" key="2">
    <source>
        <dbReference type="Pfam" id="PF04991"/>
    </source>
</evidence>
<keyword evidence="3" id="KW-0808">Transferase</keyword>
<dbReference type="Pfam" id="PF04991">
    <property type="entry name" value="LicD"/>
    <property type="match status" value="1"/>
</dbReference>
<sequence length="311" mass="36632">MSSASKTTHRREIFCVVIFLTLVSILYQCYANISFRRVEKTPTKSSNIYVPGCPAPDVERVHNALIFPALQNFSIRDNIGPHFGQFPLQAKELLKTNNFTDRQLFAFMPAMTQPEKLVSLFVFQKFINICSQDNITFFIQGGTLLGSYRHHGFVPWDDDIDVYVDSKDRKKLFCSLKKAAPMFDVRQYPRFQWKFYYTKTPTLKAYRYRWPFVDIFFFSVEGDNIFDVTSGRKNYVFKYNNVFPLGTSLILFFVFFIGLLSFAFFFIGILSFAFFFFFWYPFFRFFFFLVVSFLSLFVGFSTFILSFVCLL</sequence>
<keyword evidence="4" id="KW-1185">Reference proteome</keyword>
<name>A0A812ALL9_ACAPH</name>
<keyword evidence="1" id="KW-0472">Membrane</keyword>
<dbReference type="PANTHER" id="PTHR43404:SF1">
    <property type="entry name" value="MNN4P"/>
    <property type="match status" value="1"/>
</dbReference>
<dbReference type="EC" id="2.7.8.-" evidence="3"/>
<keyword evidence="1" id="KW-0812">Transmembrane</keyword>
<protein>
    <submittedName>
        <fullName evidence="3">LicD</fullName>
        <ecNumber evidence="3">2.7.8.-</ecNumber>
    </submittedName>
</protein>
<evidence type="ECO:0000313" key="4">
    <source>
        <dbReference type="Proteomes" id="UP000597762"/>
    </source>
</evidence>
<comment type="caution">
    <text evidence="3">The sequence shown here is derived from an EMBL/GenBank/DDBJ whole genome shotgun (WGS) entry which is preliminary data.</text>
</comment>
<dbReference type="GO" id="GO:0009100">
    <property type="term" value="P:glycoprotein metabolic process"/>
    <property type="evidence" value="ECO:0007669"/>
    <property type="project" value="UniProtKB-ARBA"/>
</dbReference>
<dbReference type="AlphaFoldDB" id="A0A812ALL9"/>
<dbReference type="OrthoDB" id="419198at2759"/>
<dbReference type="PANTHER" id="PTHR43404">
    <property type="entry name" value="LIPOPOLYSACCHARIDE CHOLINEPHOSPHOTRANSFERASE LICD"/>
    <property type="match status" value="1"/>
</dbReference>
<reference evidence="3" key="1">
    <citation type="submission" date="2021-01" db="EMBL/GenBank/DDBJ databases">
        <authorList>
            <person name="Li R."/>
            <person name="Bekaert M."/>
        </authorList>
    </citation>
    <scope>NUCLEOTIDE SEQUENCE</scope>
    <source>
        <strain evidence="3">Farmed</strain>
    </source>
</reference>
<feature type="transmembrane region" description="Helical" evidence="1">
    <location>
        <begin position="249"/>
        <end position="278"/>
    </location>
</feature>
<feature type="transmembrane region" description="Helical" evidence="1">
    <location>
        <begin position="285"/>
        <end position="308"/>
    </location>
</feature>
<evidence type="ECO:0000256" key="1">
    <source>
        <dbReference type="SAM" id="Phobius"/>
    </source>
</evidence>
<feature type="domain" description="LicD/FKTN/FKRP nucleotidyltransferase" evidence="2">
    <location>
        <begin position="130"/>
        <end position="187"/>
    </location>
</feature>
<organism evidence="3 4">
    <name type="scientific">Acanthosepion pharaonis</name>
    <name type="common">Pharaoh cuttlefish</name>
    <name type="synonym">Sepia pharaonis</name>
    <dbReference type="NCBI Taxonomy" id="158019"/>
    <lineage>
        <taxon>Eukaryota</taxon>
        <taxon>Metazoa</taxon>
        <taxon>Spiralia</taxon>
        <taxon>Lophotrochozoa</taxon>
        <taxon>Mollusca</taxon>
        <taxon>Cephalopoda</taxon>
        <taxon>Coleoidea</taxon>
        <taxon>Decapodiformes</taxon>
        <taxon>Sepiida</taxon>
        <taxon>Sepiina</taxon>
        <taxon>Sepiidae</taxon>
        <taxon>Acanthosepion</taxon>
    </lineage>
</organism>
<dbReference type="Proteomes" id="UP000597762">
    <property type="component" value="Unassembled WGS sequence"/>
</dbReference>
<proteinExistence type="predicted"/>
<dbReference type="EMBL" id="CAHIKZ030000079">
    <property type="protein sequence ID" value="CAE1149409.1"/>
    <property type="molecule type" value="Genomic_DNA"/>
</dbReference>
<accession>A0A812ALL9</accession>
<dbReference type="InterPro" id="IPR052942">
    <property type="entry name" value="LPS_cholinephosphotransferase"/>
</dbReference>
<dbReference type="GO" id="GO:0016740">
    <property type="term" value="F:transferase activity"/>
    <property type="evidence" value="ECO:0007669"/>
    <property type="project" value="UniProtKB-KW"/>
</dbReference>
<evidence type="ECO:0000313" key="3">
    <source>
        <dbReference type="EMBL" id="CAE1149409.1"/>
    </source>
</evidence>
<gene>
    <name evidence="3" type="ORF">SPHA_2698</name>
</gene>